<gene>
    <name evidence="5" type="ORF">FBF83_06300</name>
</gene>
<comment type="pathway">
    <text evidence="1">Cofactor biosynthesis; riboflavin biosynthesis.</text>
</comment>
<accession>A0A4U1MN18</accession>
<dbReference type="InterPro" id="IPR050765">
    <property type="entry name" value="Riboflavin_Biosynth_HTPR"/>
</dbReference>
<dbReference type="Proteomes" id="UP000310541">
    <property type="component" value="Unassembled WGS sequence"/>
</dbReference>
<dbReference type="AlphaFoldDB" id="A0A4U1MN18"/>
<dbReference type="GO" id="GO:0008703">
    <property type="term" value="F:5-amino-6-(5-phosphoribosylamino)uracil reductase activity"/>
    <property type="evidence" value="ECO:0007669"/>
    <property type="project" value="InterPro"/>
</dbReference>
<dbReference type="Pfam" id="PF01872">
    <property type="entry name" value="RibD_C"/>
    <property type="match status" value="1"/>
</dbReference>
<protein>
    <submittedName>
        <fullName evidence="5">RibD family protein</fullName>
    </submittedName>
</protein>
<keyword evidence="2" id="KW-0521">NADP</keyword>
<evidence type="ECO:0000256" key="3">
    <source>
        <dbReference type="ARBA" id="ARBA00023002"/>
    </source>
</evidence>
<evidence type="ECO:0000313" key="5">
    <source>
        <dbReference type="EMBL" id="TKD72387.1"/>
    </source>
</evidence>
<dbReference type="Gene3D" id="3.40.430.10">
    <property type="entry name" value="Dihydrofolate Reductase, subunit A"/>
    <property type="match status" value="1"/>
</dbReference>
<dbReference type="GO" id="GO:0009231">
    <property type="term" value="P:riboflavin biosynthetic process"/>
    <property type="evidence" value="ECO:0007669"/>
    <property type="project" value="InterPro"/>
</dbReference>
<proteinExistence type="predicted"/>
<dbReference type="InterPro" id="IPR002734">
    <property type="entry name" value="RibDG_C"/>
</dbReference>
<sequence>MIGNRTERVMNVKKRPEVVLNIFSSVDGRITTAPNHNVMEWTEKEVDGDANDLTHRLYDELNCDSLVSGSESLIVWSGDWVELEKPITEPKKSKAYIVFDGRGRMNWGQTEGLVVVTRENVDTRYIEQLESKNITYVQAGSGEHINLGKALEMLYEFGFRRLGLSGGGSINGAFLREGLIDEVSIVLAPLAIGGKKTPTVFDCEDLSSILEATKLELIETKPLGDKGAVWLYYRTTK</sequence>
<dbReference type="PANTHER" id="PTHR38011:SF7">
    <property type="entry name" value="2,5-DIAMINO-6-RIBOSYLAMINO-4(3H)-PYRIMIDINONE 5'-PHOSPHATE REDUCTASE"/>
    <property type="match status" value="1"/>
</dbReference>
<dbReference type="EMBL" id="SWFM01000001">
    <property type="protein sequence ID" value="TKD72387.1"/>
    <property type="molecule type" value="Genomic_DNA"/>
</dbReference>
<reference evidence="5 6" key="1">
    <citation type="submission" date="2019-04" db="EMBL/GenBank/DDBJ databases">
        <title>Genome sequence of Bacillus hwajinpoensis strain Y2.</title>
        <authorList>
            <person name="Fair J.L."/>
            <person name="Maclea K.S."/>
        </authorList>
    </citation>
    <scope>NUCLEOTIDE SEQUENCE [LARGE SCALE GENOMIC DNA]</scope>
    <source>
        <strain evidence="5 6">Y2</strain>
    </source>
</reference>
<evidence type="ECO:0000256" key="2">
    <source>
        <dbReference type="ARBA" id="ARBA00022857"/>
    </source>
</evidence>
<dbReference type="PANTHER" id="PTHR38011">
    <property type="entry name" value="DIHYDROFOLATE REDUCTASE FAMILY PROTEIN (AFU_ORTHOLOGUE AFUA_8G06820)"/>
    <property type="match status" value="1"/>
</dbReference>
<comment type="caution">
    <text evidence="5">The sequence shown here is derived from an EMBL/GenBank/DDBJ whole genome shotgun (WGS) entry which is preliminary data.</text>
</comment>
<organism evidence="5 6">
    <name type="scientific">Guptibacillus hwajinpoensis</name>
    <dbReference type="NCBI Taxonomy" id="208199"/>
    <lineage>
        <taxon>Bacteria</taxon>
        <taxon>Bacillati</taxon>
        <taxon>Bacillota</taxon>
        <taxon>Bacilli</taxon>
        <taxon>Bacillales</taxon>
        <taxon>Guptibacillaceae</taxon>
        <taxon>Guptibacillus</taxon>
    </lineage>
</organism>
<feature type="domain" description="Bacterial bifunctional deaminase-reductase C-terminal" evidence="4">
    <location>
        <begin position="16"/>
        <end position="225"/>
    </location>
</feature>
<name>A0A4U1MN18_9BACL</name>
<dbReference type="InterPro" id="IPR024072">
    <property type="entry name" value="DHFR-like_dom_sf"/>
</dbReference>
<dbReference type="SUPFAM" id="SSF53597">
    <property type="entry name" value="Dihydrofolate reductase-like"/>
    <property type="match status" value="1"/>
</dbReference>
<evidence type="ECO:0000256" key="1">
    <source>
        <dbReference type="ARBA" id="ARBA00005104"/>
    </source>
</evidence>
<evidence type="ECO:0000259" key="4">
    <source>
        <dbReference type="Pfam" id="PF01872"/>
    </source>
</evidence>
<keyword evidence="3" id="KW-0560">Oxidoreductase</keyword>
<dbReference type="OrthoDB" id="9800865at2"/>
<evidence type="ECO:0000313" key="6">
    <source>
        <dbReference type="Proteomes" id="UP000310541"/>
    </source>
</evidence>